<reference evidence="2" key="1">
    <citation type="submission" date="2023-03" db="EMBL/GenBank/DDBJ databases">
        <authorList>
            <person name="Steffen K."/>
            <person name="Cardenas P."/>
        </authorList>
    </citation>
    <scope>NUCLEOTIDE SEQUENCE</scope>
</reference>
<evidence type="ECO:0000313" key="3">
    <source>
        <dbReference type="Proteomes" id="UP001174909"/>
    </source>
</evidence>
<feature type="compositionally biased region" description="Basic and acidic residues" evidence="1">
    <location>
        <begin position="223"/>
        <end position="252"/>
    </location>
</feature>
<dbReference type="Proteomes" id="UP001174909">
    <property type="component" value="Unassembled WGS sequence"/>
</dbReference>
<name>A0AA35RXE3_GEOBA</name>
<evidence type="ECO:0000256" key="1">
    <source>
        <dbReference type="SAM" id="MobiDB-lite"/>
    </source>
</evidence>
<proteinExistence type="predicted"/>
<dbReference type="PANTHER" id="PTHR22529">
    <property type="entry name" value="EPITHELIAL-STROMAL INTERACTION PROTEIN 1"/>
    <property type="match status" value="1"/>
</dbReference>
<organism evidence="2 3">
    <name type="scientific">Geodia barretti</name>
    <name type="common">Barrett's horny sponge</name>
    <dbReference type="NCBI Taxonomy" id="519541"/>
    <lineage>
        <taxon>Eukaryota</taxon>
        <taxon>Metazoa</taxon>
        <taxon>Porifera</taxon>
        <taxon>Demospongiae</taxon>
        <taxon>Heteroscleromorpha</taxon>
        <taxon>Tetractinellida</taxon>
        <taxon>Astrophorina</taxon>
        <taxon>Geodiidae</taxon>
        <taxon>Geodia</taxon>
    </lineage>
</organism>
<dbReference type="AlphaFoldDB" id="A0AA35RXE3"/>
<sequence>SPCNYVDQSRQSSKTAMNKTWVNSSSTARARSRRERGAQGASVQRPPEREDRLVDPPQGYSASGGDERWRQQSQRRQMYEQYGARSSVSEEEFGDPASISPASGQERQLQSQGAYYVQPPKPSQAQKLKSVAEAETTAYNQHRMEKRAQTAEAMRRFQPQPLGGSSSAADETREKRAREQERELQLNAKYAGIIQKRKRDDQMREKRTREEKELEQKKKKQRGKAERLEESKGRDEERQREEMRRARLARFD</sequence>
<feature type="compositionally biased region" description="Basic and acidic residues" evidence="1">
    <location>
        <begin position="142"/>
        <end position="155"/>
    </location>
</feature>
<feature type="compositionally biased region" description="Basic and acidic residues" evidence="1">
    <location>
        <begin position="198"/>
        <end position="216"/>
    </location>
</feature>
<feature type="non-terminal residue" evidence="2">
    <location>
        <position position="1"/>
    </location>
</feature>
<feature type="compositionally biased region" description="Polar residues" evidence="1">
    <location>
        <begin position="1"/>
        <end position="23"/>
    </location>
</feature>
<comment type="caution">
    <text evidence="2">The sequence shown here is derived from an EMBL/GenBank/DDBJ whole genome shotgun (WGS) entry which is preliminary data.</text>
</comment>
<protein>
    <submittedName>
        <fullName evidence="2">Uncharacterized protein</fullName>
    </submittedName>
</protein>
<feature type="compositionally biased region" description="Basic and acidic residues" evidence="1">
    <location>
        <begin position="170"/>
        <end position="184"/>
    </location>
</feature>
<feature type="region of interest" description="Disordered" evidence="1">
    <location>
        <begin position="1"/>
        <end position="252"/>
    </location>
</feature>
<dbReference type="PANTHER" id="PTHR22529:SF1">
    <property type="entry name" value="EPITHELIAL-STROMAL INTERACTION PROTEIN 1"/>
    <property type="match status" value="1"/>
</dbReference>
<feature type="compositionally biased region" description="Polar residues" evidence="1">
    <location>
        <begin position="100"/>
        <end position="113"/>
    </location>
</feature>
<dbReference type="EMBL" id="CASHTH010001755">
    <property type="protein sequence ID" value="CAI8019498.1"/>
    <property type="molecule type" value="Genomic_DNA"/>
</dbReference>
<accession>A0AA35RXE3</accession>
<gene>
    <name evidence="2" type="ORF">GBAR_LOCUS11720</name>
</gene>
<keyword evidence="3" id="KW-1185">Reference proteome</keyword>
<dbReference type="InterPro" id="IPR026185">
    <property type="entry name" value="EPSTI1"/>
</dbReference>
<evidence type="ECO:0000313" key="2">
    <source>
        <dbReference type="EMBL" id="CAI8019498.1"/>
    </source>
</evidence>